<dbReference type="RefSeq" id="WP_067671057.1">
    <property type="nucleotide sequence ID" value="NZ_CBCSIK010000010.1"/>
</dbReference>
<gene>
    <name evidence="7" type="ORF">AZH43_16685</name>
</gene>
<organism evidence="7 8">
    <name type="scientific">Acinetobacter pragensis</name>
    <dbReference type="NCBI Taxonomy" id="1806892"/>
    <lineage>
        <taxon>Bacteria</taxon>
        <taxon>Pseudomonadati</taxon>
        <taxon>Pseudomonadota</taxon>
        <taxon>Gammaproteobacteria</taxon>
        <taxon>Moraxellales</taxon>
        <taxon>Moraxellaceae</taxon>
        <taxon>Acinetobacter</taxon>
    </lineage>
</organism>
<dbReference type="Pfam" id="PF00440">
    <property type="entry name" value="TetR_N"/>
    <property type="match status" value="1"/>
</dbReference>
<keyword evidence="3" id="KW-0804">Transcription</keyword>
<dbReference type="EMBL" id="LUAW01000038">
    <property type="protein sequence ID" value="KYQ70917.1"/>
    <property type="molecule type" value="Genomic_DNA"/>
</dbReference>
<evidence type="ECO:0000256" key="1">
    <source>
        <dbReference type="ARBA" id="ARBA00023015"/>
    </source>
</evidence>
<dbReference type="Proteomes" id="UP000076276">
    <property type="component" value="Unassembled WGS sequence"/>
</dbReference>
<keyword evidence="1" id="KW-0805">Transcription regulation</keyword>
<feature type="DNA-binding region" description="H-T-H motif" evidence="4">
    <location>
        <begin position="33"/>
        <end position="52"/>
    </location>
</feature>
<dbReference type="InterPro" id="IPR036271">
    <property type="entry name" value="Tet_transcr_reg_TetR-rel_C_sf"/>
</dbReference>
<keyword evidence="2 4" id="KW-0238">DNA-binding</keyword>
<feature type="transmembrane region" description="Helical" evidence="5">
    <location>
        <begin position="155"/>
        <end position="174"/>
    </location>
</feature>
<dbReference type="SUPFAM" id="SSF46689">
    <property type="entry name" value="Homeodomain-like"/>
    <property type="match status" value="1"/>
</dbReference>
<evidence type="ECO:0000256" key="2">
    <source>
        <dbReference type="ARBA" id="ARBA00023125"/>
    </source>
</evidence>
<dbReference type="OrthoDB" id="9151800at2"/>
<dbReference type="SUPFAM" id="SSF48498">
    <property type="entry name" value="Tetracyclin repressor-like, C-terminal domain"/>
    <property type="match status" value="1"/>
</dbReference>
<keyword evidence="5" id="KW-0812">Transmembrane</keyword>
<dbReference type="InterPro" id="IPR015292">
    <property type="entry name" value="Tscrpt_reg_YbiH_C"/>
</dbReference>
<sequence>MPRARRSDGDATKARILDAAGQLIAQNGWAQTTNKAIAKMAEADLAAINYHFEGRDGLYRAVLTEAHAHYLNEDRLREIADSDVAAEDKLGILFETLIAKLHEKDVWHGKVFIREIFTPSPHLFNFFENEGARKFQIVRRIIASITGLNANDPKILPCIFSVIAPCLILLMTGMPMPGPMQALNQLPSKQLAQHFKVFSLAGLQAIAAQPTESAVND</sequence>
<reference evidence="7 8" key="1">
    <citation type="submission" date="2016-03" db="EMBL/GenBank/DDBJ databases">
        <title>Acinetobacter genomospecies 28 strain ANC 4149.</title>
        <authorList>
            <person name="Radolfova-Krizova L."/>
            <person name="Nemec A."/>
        </authorList>
    </citation>
    <scope>NUCLEOTIDE SEQUENCE [LARGE SCALE GENOMIC DNA]</scope>
    <source>
        <strain evidence="7 8">ANC 4149</strain>
    </source>
</reference>
<comment type="caution">
    <text evidence="7">The sequence shown here is derived from an EMBL/GenBank/DDBJ whole genome shotgun (WGS) entry which is preliminary data.</text>
</comment>
<dbReference type="Pfam" id="PF09209">
    <property type="entry name" value="CecR_C"/>
    <property type="match status" value="1"/>
</dbReference>
<dbReference type="InterPro" id="IPR001647">
    <property type="entry name" value="HTH_TetR"/>
</dbReference>
<dbReference type="STRING" id="1806892.AZH43_16685"/>
<evidence type="ECO:0000256" key="3">
    <source>
        <dbReference type="ARBA" id="ARBA00023163"/>
    </source>
</evidence>
<dbReference type="PANTHER" id="PTHR30055">
    <property type="entry name" value="HTH-TYPE TRANSCRIPTIONAL REGULATOR RUTR"/>
    <property type="match status" value="1"/>
</dbReference>
<dbReference type="InterPro" id="IPR050109">
    <property type="entry name" value="HTH-type_TetR-like_transc_reg"/>
</dbReference>
<accession>A0A151XYQ5</accession>
<evidence type="ECO:0000313" key="8">
    <source>
        <dbReference type="Proteomes" id="UP000076276"/>
    </source>
</evidence>
<dbReference type="AlphaFoldDB" id="A0A151XYQ5"/>
<evidence type="ECO:0000313" key="7">
    <source>
        <dbReference type="EMBL" id="KYQ70917.1"/>
    </source>
</evidence>
<dbReference type="GO" id="GO:0000976">
    <property type="term" value="F:transcription cis-regulatory region binding"/>
    <property type="evidence" value="ECO:0007669"/>
    <property type="project" value="TreeGrafter"/>
</dbReference>
<keyword evidence="8" id="KW-1185">Reference proteome</keyword>
<dbReference type="PANTHER" id="PTHR30055:SF234">
    <property type="entry name" value="HTH-TYPE TRANSCRIPTIONAL REGULATOR BETI"/>
    <property type="match status" value="1"/>
</dbReference>
<dbReference type="InterPro" id="IPR009057">
    <property type="entry name" value="Homeodomain-like_sf"/>
</dbReference>
<evidence type="ECO:0000259" key="6">
    <source>
        <dbReference type="PROSITE" id="PS50977"/>
    </source>
</evidence>
<name>A0A151XYQ5_9GAMM</name>
<keyword evidence="5" id="KW-0472">Membrane</keyword>
<dbReference type="GO" id="GO:0003700">
    <property type="term" value="F:DNA-binding transcription factor activity"/>
    <property type="evidence" value="ECO:0007669"/>
    <property type="project" value="TreeGrafter"/>
</dbReference>
<dbReference type="PROSITE" id="PS50977">
    <property type="entry name" value="HTH_TETR_2"/>
    <property type="match status" value="1"/>
</dbReference>
<keyword evidence="5" id="KW-1133">Transmembrane helix</keyword>
<dbReference type="Gene3D" id="1.10.357.10">
    <property type="entry name" value="Tetracycline Repressor, domain 2"/>
    <property type="match status" value="1"/>
</dbReference>
<proteinExistence type="predicted"/>
<evidence type="ECO:0000256" key="4">
    <source>
        <dbReference type="PROSITE-ProRule" id="PRU00335"/>
    </source>
</evidence>
<evidence type="ECO:0000256" key="5">
    <source>
        <dbReference type="SAM" id="Phobius"/>
    </source>
</evidence>
<feature type="domain" description="HTH tetR-type" evidence="6">
    <location>
        <begin position="10"/>
        <end position="70"/>
    </location>
</feature>
<protein>
    <submittedName>
        <fullName evidence="7">TetR family transcriptional regulator</fullName>
    </submittedName>
</protein>